<evidence type="ECO:0000313" key="10">
    <source>
        <dbReference type="Proteomes" id="UP000541444"/>
    </source>
</evidence>
<dbReference type="AlphaFoldDB" id="A0A7J7NIV1"/>
<dbReference type="GO" id="GO:0005634">
    <property type="term" value="C:nucleus"/>
    <property type="evidence" value="ECO:0007669"/>
    <property type="project" value="UniProtKB-SubCell"/>
</dbReference>
<reference evidence="9 10" key="1">
    <citation type="journal article" date="2020" name="IScience">
        <title>Genome Sequencing of the Endangered Kingdonia uniflora (Circaeasteraceae, Ranunculales) Reveals Potential Mechanisms of Evolutionary Specialization.</title>
        <authorList>
            <person name="Sun Y."/>
            <person name="Deng T."/>
            <person name="Zhang A."/>
            <person name="Moore M.J."/>
            <person name="Landis J.B."/>
            <person name="Lin N."/>
            <person name="Zhang H."/>
            <person name="Zhang X."/>
            <person name="Huang J."/>
            <person name="Zhang X."/>
            <person name="Sun H."/>
            <person name="Wang H."/>
        </authorList>
    </citation>
    <scope>NUCLEOTIDE SEQUENCE [LARGE SCALE GENOMIC DNA]</scope>
    <source>
        <strain evidence="9">TB1705</strain>
        <tissue evidence="9">Leaf</tissue>
    </source>
</reference>
<keyword evidence="7" id="KW-0812">Transmembrane</keyword>
<keyword evidence="7" id="KW-1133">Transmembrane helix</keyword>
<evidence type="ECO:0000256" key="6">
    <source>
        <dbReference type="SAM" id="MobiDB-lite"/>
    </source>
</evidence>
<keyword evidence="5" id="KW-0539">Nucleus</keyword>
<dbReference type="InterPro" id="IPR036093">
    <property type="entry name" value="NAC_dom_sf"/>
</dbReference>
<proteinExistence type="predicted"/>
<keyword evidence="4" id="KW-0804">Transcription</keyword>
<feature type="domain" description="NAC" evidence="8">
    <location>
        <begin position="10"/>
        <end position="160"/>
    </location>
</feature>
<organism evidence="9 10">
    <name type="scientific">Kingdonia uniflora</name>
    <dbReference type="NCBI Taxonomy" id="39325"/>
    <lineage>
        <taxon>Eukaryota</taxon>
        <taxon>Viridiplantae</taxon>
        <taxon>Streptophyta</taxon>
        <taxon>Embryophyta</taxon>
        <taxon>Tracheophyta</taxon>
        <taxon>Spermatophyta</taxon>
        <taxon>Magnoliopsida</taxon>
        <taxon>Ranunculales</taxon>
        <taxon>Circaeasteraceae</taxon>
        <taxon>Kingdonia</taxon>
    </lineage>
</organism>
<keyword evidence="2" id="KW-0805">Transcription regulation</keyword>
<comment type="caution">
    <text evidence="9">The sequence shown here is derived from an EMBL/GenBank/DDBJ whole genome shotgun (WGS) entry which is preliminary data.</text>
</comment>
<dbReference type="PANTHER" id="PTHR31744">
    <property type="entry name" value="PROTEIN CUP-SHAPED COTYLEDON 2-RELATED"/>
    <property type="match status" value="1"/>
</dbReference>
<dbReference type="InterPro" id="IPR003441">
    <property type="entry name" value="NAC-dom"/>
</dbReference>
<feature type="transmembrane region" description="Helical" evidence="7">
    <location>
        <begin position="523"/>
        <end position="545"/>
    </location>
</feature>
<protein>
    <recommendedName>
        <fullName evidence="8">NAC domain-containing protein</fullName>
    </recommendedName>
</protein>
<evidence type="ECO:0000256" key="2">
    <source>
        <dbReference type="ARBA" id="ARBA00023015"/>
    </source>
</evidence>
<dbReference type="OrthoDB" id="1882472at2759"/>
<evidence type="ECO:0000256" key="7">
    <source>
        <dbReference type="SAM" id="Phobius"/>
    </source>
</evidence>
<dbReference type="Gene3D" id="2.170.150.80">
    <property type="entry name" value="NAC domain"/>
    <property type="match status" value="1"/>
</dbReference>
<dbReference type="GO" id="GO:0006355">
    <property type="term" value="P:regulation of DNA-templated transcription"/>
    <property type="evidence" value="ECO:0007669"/>
    <property type="project" value="InterPro"/>
</dbReference>
<evidence type="ECO:0000313" key="9">
    <source>
        <dbReference type="EMBL" id="KAF6167181.1"/>
    </source>
</evidence>
<dbReference type="SUPFAM" id="SSF101941">
    <property type="entry name" value="NAC domain"/>
    <property type="match status" value="1"/>
</dbReference>
<dbReference type="PANTHER" id="PTHR31744:SF210">
    <property type="entry name" value="NAC DOMAIN-CONTAINING PROTEIN 86-LIKE"/>
    <property type="match status" value="1"/>
</dbReference>
<evidence type="ECO:0000256" key="1">
    <source>
        <dbReference type="ARBA" id="ARBA00004123"/>
    </source>
</evidence>
<evidence type="ECO:0000256" key="4">
    <source>
        <dbReference type="ARBA" id="ARBA00023163"/>
    </source>
</evidence>
<evidence type="ECO:0000259" key="8">
    <source>
        <dbReference type="PROSITE" id="PS51005"/>
    </source>
</evidence>
<evidence type="ECO:0000256" key="5">
    <source>
        <dbReference type="ARBA" id="ARBA00023242"/>
    </source>
</evidence>
<evidence type="ECO:0000256" key="3">
    <source>
        <dbReference type="ARBA" id="ARBA00023125"/>
    </source>
</evidence>
<gene>
    <name evidence="9" type="ORF">GIB67_029819</name>
</gene>
<name>A0A7J7NIV1_9MAGN</name>
<accession>A0A7J7NIV1</accession>
<keyword evidence="7" id="KW-0472">Membrane</keyword>
<dbReference type="GO" id="GO:0003677">
    <property type="term" value="F:DNA binding"/>
    <property type="evidence" value="ECO:0007669"/>
    <property type="project" value="UniProtKB-KW"/>
</dbReference>
<dbReference type="Proteomes" id="UP000541444">
    <property type="component" value="Unassembled WGS sequence"/>
</dbReference>
<dbReference type="EMBL" id="JACGCM010000764">
    <property type="protein sequence ID" value="KAF6167181.1"/>
    <property type="molecule type" value="Genomic_DNA"/>
</dbReference>
<dbReference type="Pfam" id="PF02365">
    <property type="entry name" value="NAM"/>
    <property type="match status" value="1"/>
</dbReference>
<feature type="region of interest" description="Disordered" evidence="6">
    <location>
        <begin position="164"/>
        <end position="183"/>
    </location>
</feature>
<dbReference type="FunFam" id="2.170.150.80:FF:000002">
    <property type="entry name" value="Nac domain-containing protein 86"/>
    <property type="match status" value="1"/>
</dbReference>
<comment type="subcellular location">
    <subcellularLocation>
        <location evidence="1">Nucleus</location>
    </subcellularLocation>
</comment>
<sequence length="557" mass="62010">MTRGRARASLPPGFRFHPTDVELIMYYLKRRILGKRLRFEALAELDLYKFTPWDLPEKSLLRSNDLEWYFFCPRDKKYANGSRTNRATKVGYWKTTGRDRPICNKSRTIGMKKTLIFHVGRAPRGDRTNWVMHEYRIEDKDLVDAGISQDSYVICKIFEKSGAGPKNGEQHGAPFEEEEWDDDDDDDVNSFFDCFPLGNIGFSSVGLPDGGVSVVQQSTDNKILENVCGSLEPIPCQNTIPETSIDHPSVEEGDDIESLLAILGDGNGDGDAFCVNGYSNSEITGLCNPGSYVHSPAAYDIFNGLEDLSTKPGLKTTDNFTLSDLGGDYVLDPTLSNSLGDGYLLDHTLIGDESYLELDDLQHPMNFHEDANGSEHISYDLWEHSAVDGNFAPFPNANEFGGTAITQANPLSLSSGQAMGESPHTPQILARGKQHRGFSYSRLQCLLDSIPTRPAFAAELVQTWTESKGSNNSSLFAYDVKAEVTTFRCECTKDALSGKQEEFSCLCCYRHNLRRKEVGGHGFTFLFTLGLIIVLLWVFLLAIAARLGSYAWRLTLI</sequence>
<keyword evidence="3" id="KW-0238">DNA-binding</keyword>
<keyword evidence="10" id="KW-1185">Reference proteome</keyword>
<dbReference type="PROSITE" id="PS51005">
    <property type="entry name" value="NAC"/>
    <property type="match status" value="1"/>
</dbReference>